<feature type="compositionally biased region" description="Basic and acidic residues" evidence="1">
    <location>
        <begin position="85"/>
        <end position="96"/>
    </location>
</feature>
<dbReference type="PANTHER" id="PTHR39477">
    <property type="entry name" value="CHROMOSOME 8, WHOLE GENOME SHOTGUN SEQUENCE"/>
    <property type="match status" value="1"/>
</dbReference>
<dbReference type="OrthoDB" id="2290255at2759"/>
<organism evidence="2 3">
    <name type="scientific">Lunasporangiospora selenospora</name>
    <dbReference type="NCBI Taxonomy" id="979761"/>
    <lineage>
        <taxon>Eukaryota</taxon>
        <taxon>Fungi</taxon>
        <taxon>Fungi incertae sedis</taxon>
        <taxon>Mucoromycota</taxon>
        <taxon>Mortierellomycotina</taxon>
        <taxon>Mortierellomycetes</taxon>
        <taxon>Mortierellales</taxon>
        <taxon>Mortierellaceae</taxon>
        <taxon>Lunasporangiospora</taxon>
    </lineage>
</organism>
<gene>
    <name evidence="2" type="ORF">BGW38_003576</name>
</gene>
<evidence type="ECO:0000313" key="2">
    <source>
        <dbReference type="EMBL" id="KAF9579956.1"/>
    </source>
</evidence>
<accession>A0A9P6KCL4</accession>
<feature type="region of interest" description="Disordered" evidence="1">
    <location>
        <begin position="79"/>
        <end position="98"/>
    </location>
</feature>
<dbReference type="EMBL" id="JAABOA010002373">
    <property type="protein sequence ID" value="KAF9579956.1"/>
    <property type="molecule type" value="Genomic_DNA"/>
</dbReference>
<reference evidence="2" key="1">
    <citation type="journal article" date="2020" name="Fungal Divers.">
        <title>Resolving the Mortierellaceae phylogeny through synthesis of multi-gene phylogenetics and phylogenomics.</title>
        <authorList>
            <person name="Vandepol N."/>
            <person name="Liber J."/>
            <person name="Desiro A."/>
            <person name="Na H."/>
            <person name="Kennedy M."/>
            <person name="Barry K."/>
            <person name="Grigoriev I.V."/>
            <person name="Miller A.N."/>
            <person name="O'Donnell K."/>
            <person name="Stajich J.E."/>
            <person name="Bonito G."/>
        </authorList>
    </citation>
    <scope>NUCLEOTIDE SEQUENCE</scope>
    <source>
        <strain evidence="2">KOD1015</strain>
    </source>
</reference>
<proteinExistence type="predicted"/>
<name>A0A9P6KCL4_9FUNG</name>
<evidence type="ECO:0008006" key="4">
    <source>
        <dbReference type="Google" id="ProtNLM"/>
    </source>
</evidence>
<dbReference type="Proteomes" id="UP000780801">
    <property type="component" value="Unassembled WGS sequence"/>
</dbReference>
<dbReference type="AlphaFoldDB" id="A0A9P6KCL4"/>
<evidence type="ECO:0000256" key="1">
    <source>
        <dbReference type="SAM" id="MobiDB-lite"/>
    </source>
</evidence>
<comment type="caution">
    <text evidence="2">The sequence shown here is derived from an EMBL/GenBank/DDBJ whole genome shotgun (WGS) entry which is preliminary data.</text>
</comment>
<dbReference type="PANTHER" id="PTHR39477:SF1">
    <property type="entry name" value="BETA-FLANKING PROTEIN"/>
    <property type="match status" value="1"/>
</dbReference>
<evidence type="ECO:0000313" key="3">
    <source>
        <dbReference type="Proteomes" id="UP000780801"/>
    </source>
</evidence>
<keyword evidence="3" id="KW-1185">Reference proteome</keyword>
<sequence>MDFFKAAAQDYAKQKFAGGNDDDDHEVKQDAVNKVQNSGVAPPQDSEIHEAKAVHEKVYKQGNTDDASDDELGKAAGVEAYNAYERSESERGEGGGKGDLMQMAMAEAMKMFSGGGGKDKSAVLQSAIAMATKMFMSKSGGSGGGDSGSGGLAAILGQAGSNPQVASMLGKAAENPQVADLLKKFM</sequence>
<protein>
    <recommendedName>
        <fullName evidence="4">Beta-flanking protein</fullName>
    </recommendedName>
</protein>